<sequence>MSRLCLHVLAATAAAALAASLPLVGPREGCREGCRVRAVAAAEALVVKNSLFTKFKILSKARKWMSWKSKTADIFGGHSDCPLNDRDDQWFDGEHNIPPSDPPRVIVHDPSAIPEAYRHVFGTNPPPGAERPIPPPPLPPNSYHKKPKYWQTRGTSYAQPNNRIAGVVCAVVIAGCFLLDRLNDAPYRWDKRLGLFSTPEEVEARDKNNKLFWEIVCQGVPNEAIEVSPDRTRYRNPRYKDSTIRWDVREIDERVVGIRDMRNPFEI</sequence>
<keyword evidence="1" id="KW-0732">Signal</keyword>
<dbReference type="AlphaFoldDB" id="A0A7R9KWP2"/>
<keyword evidence="3" id="KW-1185">Reference proteome</keyword>
<dbReference type="Proteomes" id="UP000759131">
    <property type="component" value="Unassembled WGS sequence"/>
</dbReference>
<feature type="chain" id="PRO_5035591697" evidence="1">
    <location>
        <begin position="19"/>
        <end position="267"/>
    </location>
</feature>
<accession>A0A7R9KWP2</accession>
<feature type="signal peptide" evidence="1">
    <location>
        <begin position="1"/>
        <end position="18"/>
    </location>
</feature>
<dbReference type="OrthoDB" id="6513967at2759"/>
<evidence type="ECO:0000313" key="3">
    <source>
        <dbReference type="Proteomes" id="UP000759131"/>
    </source>
</evidence>
<dbReference type="EMBL" id="CAJPIZ010007187">
    <property type="protein sequence ID" value="CAG2110111.1"/>
    <property type="molecule type" value="Genomic_DNA"/>
</dbReference>
<evidence type="ECO:0000313" key="2">
    <source>
        <dbReference type="EMBL" id="CAD7629681.1"/>
    </source>
</evidence>
<dbReference type="EMBL" id="OC861762">
    <property type="protein sequence ID" value="CAD7629681.1"/>
    <property type="molecule type" value="Genomic_DNA"/>
</dbReference>
<reference evidence="2" key="1">
    <citation type="submission" date="2020-11" db="EMBL/GenBank/DDBJ databases">
        <authorList>
            <person name="Tran Van P."/>
        </authorList>
    </citation>
    <scope>NUCLEOTIDE SEQUENCE</scope>
</reference>
<protein>
    <submittedName>
        <fullName evidence="2">Uncharacterized protein</fullName>
    </submittedName>
</protein>
<evidence type="ECO:0000256" key="1">
    <source>
        <dbReference type="SAM" id="SignalP"/>
    </source>
</evidence>
<organism evidence="2">
    <name type="scientific">Medioppia subpectinata</name>
    <dbReference type="NCBI Taxonomy" id="1979941"/>
    <lineage>
        <taxon>Eukaryota</taxon>
        <taxon>Metazoa</taxon>
        <taxon>Ecdysozoa</taxon>
        <taxon>Arthropoda</taxon>
        <taxon>Chelicerata</taxon>
        <taxon>Arachnida</taxon>
        <taxon>Acari</taxon>
        <taxon>Acariformes</taxon>
        <taxon>Sarcoptiformes</taxon>
        <taxon>Oribatida</taxon>
        <taxon>Brachypylina</taxon>
        <taxon>Oppioidea</taxon>
        <taxon>Oppiidae</taxon>
        <taxon>Medioppia</taxon>
    </lineage>
</organism>
<name>A0A7R9KWP2_9ACAR</name>
<proteinExistence type="predicted"/>
<gene>
    <name evidence="2" type="ORF">OSB1V03_LOCUS10096</name>
</gene>